<keyword evidence="4" id="KW-0732">Signal</keyword>
<reference evidence="6" key="2">
    <citation type="submission" date="2020-09" db="EMBL/GenBank/DDBJ databases">
        <authorList>
            <person name="Sun Q."/>
            <person name="Sedlacek I."/>
        </authorList>
    </citation>
    <scope>NUCLEOTIDE SEQUENCE</scope>
    <source>
        <strain evidence="6">CCM 7905</strain>
    </source>
</reference>
<dbReference type="AlphaFoldDB" id="A0A917LIV9"/>
<dbReference type="RefSeq" id="WP_188547681.1">
    <property type="nucleotide sequence ID" value="NZ_BMCU01000007.1"/>
</dbReference>
<reference evidence="6" key="1">
    <citation type="journal article" date="2014" name="Int. J. Syst. Evol. Microbiol.">
        <title>Complete genome sequence of Corynebacterium casei LMG S-19264T (=DSM 44701T), isolated from a smear-ripened cheese.</title>
        <authorList>
            <consortium name="US DOE Joint Genome Institute (JGI-PGF)"/>
            <person name="Walter F."/>
            <person name="Albersmeier A."/>
            <person name="Kalinowski J."/>
            <person name="Ruckert C."/>
        </authorList>
    </citation>
    <scope>NUCLEOTIDE SEQUENCE</scope>
    <source>
        <strain evidence="6">CCM 7905</strain>
    </source>
</reference>
<dbReference type="GO" id="GO:0000272">
    <property type="term" value="P:polysaccharide catabolic process"/>
    <property type="evidence" value="ECO:0007669"/>
    <property type="project" value="InterPro"/>
</dbReference>
<dbReference type="InterPro" id="IPR051923">
    <property type="entry name" value="Glycosyl_Hydrolase_39"/>
</dbReference>
<evidence type="ECO:0000256" key="4">
    <source>
        <dbReference type="SAM" id="SignalP"/>
    </source>
</evidence>
<comment type="similarity">
    <text evidence="3">Belongs to the glycosyl hydrolase 5 (cellulase A) family.</text>
</comment>
<keyword evidence="2 3" id="KW-0326">Glycosidase</keyword>
<keyword evidence="7" id="KW-1185">Reference proteome</keyword>
<name>A0A917LIV9_9NOCA</name>
<gene>
    <name evidence="6" type="ORF">GCM10007304_47180</name>
</gene>
<dbReference type="InterPro" id="IPR001547">
    <property type="entry name" value="Glyco_hydro_5"/>
</dbReference>
<keyword evidence="1 3" id="KW-0378">Hydrolase</keyword>
<sequence length="349" mass="37347">MTAFAAAIGMAAALTIAAAPTASAAGGINARSLGVTAVTLTTNPTSQSMARDFAQIKASGIPSVRLPIQWPDIERTQGNFDWTIPDQLVQGAYYSGLKILGVATYTPSWAAIPAGRSYIHPAPNDPAQYANFVKQAAQRYKGIVDNWEIWNEPNIQGSFAPKPDVARYTQMLKLSYQAVKSVNPVATVISAGAAPTLDSGVEISPGTFMKGIYANGGKGFFDAVGLHPYSTPDNLSTASYPWSSKTHIQNVQASMNQNGDGGKLFWTTEYGAPTAPGQQYGVTEAQQASLLADGVKYLRSLPNCGPIFIFDFRDTNTGSTNVEQNFGLLRTNYSPKPAMTTMRNMINQQ</sequence>
<dbReference type="GO" id="GO:0004553">
    <property type="term" value="F:hydrolase activity, hydrolyzing O-glycosyl compounds"/>
    <property type="evidence" value="ECO:0007669"/>
    <property type="project" value="InterPro"/>
</dbReference>
<dbReference type="InterPro" id="IPR017853">
    <property type="entry name" value="GH"/>
</dbReference>
<comment type="caution">
    <text evidence="6">The sequence shown here is derived from an EMBL/GenBank/DDBJ whole genome shotgun (WGS) entry which is preliminary data.</text>
</comment>
<dbReference type="PANTHER" id="PTHR12631">
    <property type="entry name" value="ALPHA-L-IDURONIDASE"/>
    <property type="match status" value="1"/>
</dbReference>
<protein>
    <recommendedName>
        <fullName evidence="5">Glycoside hydrolase family 5 domain-containing protein</fullName>
    </recommendedName>
</protein>
<evidence type="ECO:0000256" key="3">
    <source>
        <dbReference type="RuleBase" id="RU361153"/>
    </source>
</evidence>
<dbReference type="EMBL" id="BMCU01000007">
    <property type="protein sequence ID" value="GGG27915.1"/>
    <property type="molecule type" value="Genomic_DNA"/>
</dbReference>
<evidence type="ECO:0000259" key="5">
    <source>
        <dbReference type="Pfam" id="PF00150"/>
    </source>
</evidence>
<accession>A0A917LIV9</accession>
<evidence type="ECO:0000313" key="6">
    <source>
        <dbReference type="EMBL" id="GGG27915.1"/>
    </source>
</evidence>
<dbReference type="Gene3D" id="3.20.20.80">
    <property type="entry name" value="Glycosidases"/>
    <property type="match status" value="1"/>
</dbReference>
<feature type="domain" description="Glycoside hydrolase family 5" evidence="5">
    <location>
        <begin position="48"/>
        <end position="282"/>
    </location>
</feature>
<organism evidence="6 7">
    <name type="scientific">Rhodococcoides trifolii</name>
    <dbReference type="NCBI Taxonomy" id="908250"/>
    <lineage>
        <taxon>Bacteria</taxon>
        <taxon>Bacillati</taxon>
        <taxon>Actinomycetota</taxon>
        <taxon>Actinomycetes</taxon>
        <taxon>Mycobacteriales</taxon>
        <taxon>Nocardiaceae</taxon>
        <taxon>Rhodococcoides</taxon>
    </lineage>
</organism>
<feature type="chain" id="PRO_5037826941" description="Glycoside hydrolase family 5 domain-containing protein" evidence="4">
    <location>
        <begin position="25"/>
        <end position="349"/>
    </location>
</feature>
<feature type="signal peptide" evidence="4">
    <location>
        <begin position="1"/>
        <end position="24"/>
    </location>
</feature>
<dbReference type="PANTHER" id="PTHR12631:SF10">
    <property type="entry name" value="BETA-XYLOSIDASE-LIKE PROTEIN-RELATED"/>
    <property type="match status" value="1"/>
</dbReference>
<evidence type="ECO:0000256" key="2">
    <source>
        <dbReference type="ARBA" id="ARBA00023295"/>
    </source>
</evidence>
<evidence type="ECO:0000313" key="7">
    <source>
        <dbReference type="Proteomes" id="UP000654257"/>
    </source>
</evidence>
<evidence type="ECO:0000256" key="1">
    <source>
        <dbReference type="ARBA" id="ARBA00022801"/>
    </source>
</evidence>
<dbReference type="Proteomes" id="UP000654257">
    <property type="component" value="Unassembled WGS sequence"/>
</dbReference>
<dbReference type="SUPFAM" id="SSF51445">
    <property type="entry name" value="(Trans)glycosidases"/>
    <property type="match status" value="1"/>
</dbReference>
<proteinExistence type="inferred from homology"/>
<dbReference type="Pfam" id="PF00150">
    <property type="entry name" value="Cellulase"/>
    <property type="match status" value="1"/>
</dbReference>